<dbReference type="EMBL" id="AVPS01000003">
    <property type="protein sequence ID" value="KGM52577.1"/>
    <property type="molecule type" value="Genomic_DNA"/>
</dbReference>
<feature type="region of interest" description="Disordered" evidence="1">
    <location>
        <begin position="198"/>
        <end position="227"/>
    </location>
</feature>
<comment type="caution">
    <text evidence="2">The sequence shown here is derived from an EMBL/GenBank/DDBJ whole genome shotgun (WGS) entry which is preliminary data.</text>
</comment>
<reference evidence="2 3" key="1">
    <citation type="submission" date="2013-08" db="EMBL/GenBank/DDBJ databases">
        <title>Genome sequencing of Lysobacter.</title>
        <authorList>
            <person name="Zhang S."/>
            <person name="Wang G."/>
        </authorList>
    </citation>
    <scope>NUCLEOTIDE SEQUENCE [LARGE SCALE GENOMIC DNA]</scope>
    <source>
        <strain evidence="2 3">Ko07</strain>
    </source>
</reference>
<evidence type="ECO:0000313" key="3">
    <source>
        <dbReference type="Proteomes" id="UP000030017"/>
    </source>
</evidence>
<evidence type="ECO:0000313" key="2">
    <source>
        <dbReference type="EMBL" id="KGM52577.1"/>
    </source>
</evidence>
<accession>A0A0A0ETT2</accession>
<feature type="compositionally biased region" description="Basic residues" evidence="1">
    <location>
        <begin position="214"/>
        <end position="227"/>
    </location>
</feature>
<dbReference type="STRING" id="1122185.N792_05805"/>
<dbReference type="Proteomes" id="UP000030017">
    <property type="component" value="Unassembled WGS sequence"/>
</dbReference>
<dbReference type="Pfam" id="PF11445">
    <property type="entry name" value="DUF2894"/>
    <property type="match status" value="1"/>
</dbReference>
<feature type="region of interest" description="Disordered" evidence="1">
    <location>
        <begin position="92"/>
        <end position="121"/>
    </location>
</feature>
<dbReference type="InterPro" id="IPR021549">
    <property type="entry name" value="DUF2894"/>
</dbReference>
<evidence type="ECO:0000256" key="1">
    <source>
        <dbReference type="SAM" id="MobiDB-lite"/>
    </source>
</evidence>
<dbReference type="AlphaFoldDB" id="A0A0A0ETT2"/>
<name>A0A0A0ETT2_9GAMM</name>
<feature type="compositionally biased region" description="Polar residues" evidence="1">
    <location>
        <begin position="201"/>
        <end position="211"/>
    </location>
</feature>
<sequence length="227" mass="24482">MPGNADIRSLLDAWRGQGADHADPLRFGVIAALAQRADRHDGAVRKLLQDRLKVLVDSYTSAIAGMDAISKAAEMPSADEARLAASGPLKDLLDHLGASQGPPGLRPNADSVATASPPTPASLPLLDEFQQLWSRIRTDSQLRQSLDSAPEDAGPLHSSTLLHRAMTLMHEAAPGYLQHFIAYADALSWMEQLQEDGVLDTHTTSRSTDSKTAGKPRTRKRAKPQRA</sequence>
<gene>
    <name evidence="2" type="ORF">N792_05805</name>
</gene>
<dbReference type="RefSeq" id="WP_036192819.1">
    <property type="nucleotide sequence ID" value="NZ_AVPS01000003.1"/>
</dbReference>
<dbReference type="eggNOG" id="ENOG5031XRK">
    <property type="taxonomic scope" value="Bacteria"/>
</dbReference>
<proteinExistence type="predicted"/>
<keyword evidence="3" id="KW-1185">Reference proteome</keyword>
<evidence type="ECO:0008006" key="4">
    <source>
        <dbReference type="Google" id="ProtNLM"/>
    </source>
</evidence>
<protein>
    <recommendedName>
        <fullName evidence="4">DUF2894 domain-containing protein</fullName>
    </recommendedName>
</protein>
<dbReference type="OrthoDB" id="6025757at2"/>
<organism evidence="2 3">
    <name type="scientific">Lysobacter concretionis Ko07 = DSM 16239</name>
    <dbReference type="NCBI Taxonomy" id="1122185"/>
    <lineage>
        <taxon>Bacteria</taxon>
        <taxon>Pseudomonadati</taxon>
        <taxon>Pseudomonadota</taxon>
        <taxon>Gammaproteobacteria</taxon>
        <taxon>Lysobacterales</taxon>
        <taxon>Lysobacteraceae</taxon>
        <taxon>Novilysobacter</taxon>
    </lineage>
</organism>